<feature type="transmembrane region" description="Helical" evidence="1">
    <location>
        <begin position="177"/>
        <end position="196"/>
    </location>
</feature>
<dbReference type="EMBL" id="QYTV02000007">
    <property type="protein sequence ID" value="RST72686.1"/>
    <property type="molecule type" value="Genomic_DNA"/>
</dbReference>
<proteinExistence type="predicted"/>
<feature type="transmembrane region" description="Helical" evidence="1">
    <location>
        <begin position="231"/>
        <end position="254"/>
    </location>
</feature>
<dbReference type="GO" id="GO:0005886">
    <property type="term" value="C:plasma membrane"/>
    <property type="evidence" value="ECO:0007669"/>
    <property type="project" value="TreeGrafter"/>
</dbReference>
<dbReference type="Proteomes" id="UP000287156">
    <property type="component" value="Unassembled WGS sequence"/>
</dbReference>
<dbReference type="GO" id="GO:0015128">
    <property type="term" value="F:gluconate transmembrane transporter activity"/>
    <property type="evidence" value="ECO:0007669"/>
    <property type="project" value="InterPro"/>
</dbReference>
<evidence type="ECO:0000313" key="2">
    <source>
        <dbReference type="EMBL" id="RST72686.1"/>
    </source>
</evidence>
<feature type="transmembrane region" description="Helical" evidence="1">
    <location>
        <begin position="65"/>
        <end position="84"/>
    </location>
</feature>
<feature type="transmembrane region" description="Helical" evidence="1">
    <location>
        <begin position="438"/>
        <end position="459"/>
    </location>
</feature>
<sequence>MMTQFILSLIISLIVLVFLILKLKVHPILSLFVAALILGIGSGATILDTIGLINNGFGSTLGNIGIPLILGAILAIGIIDLKAADTIAKFFDKLFKGKRMELAPSLSAFIISIPVFGDITNLLVAPIASRIAQAKKISMTTMVAFTGLGLILTHALVPPTPGILATALALEADLGFVIIYGIIVSLIAFFITWILFRKWTEKEFVPPLPKFAGVVNDDGGKKIGRGIPYSLAFLPILIPIIFIASSSIVNVFLAEGTILHNVMNVLGDRVVALGSGVIITCLIAFMYKQTVFASAMGEDNSISKDTPFLQVIMGSWVARGVAVAILPLLVTAMSGAIAGIISQNENVEVIANNIASSNIPYILVPYILAAILVATVGSITTAALTTAGILAPVLTVLGLSPEAATLAIGAGSLAFIHMNNSGFWIQVHLFNVTTKQGLKYITIPTFVASVVAITALAIFNGIGLI</sequence>
<dbReference type="AlphaFoldDB" id="A0A429XWB1"/>
<feature type="transmembrane region" description="Helical" evidence="1">
    <location>
        <begin position="5"/>
        <end position="23"/>
    </location>
</feature>
<feature type="transmembrane region" description="Helical" evidence="1">
    <location>
        <begin position="361"/>
        <end position="384"/>
    </location>
</feature>
<keyword evidence="1" id="KW-1133">Transmembrane helix</keyword>
<dbReference type="PANTHER" id="PTHR30354">
    <property type="entry name" value="GNT FAMILY GLUCONATE TRANSPORTER"/>
    <property type="match status" value="1"/>
</dbReference>
<protein>
    <submittedName>
        <fullName evidence="2">Gluconate transporter</fullName>
    </submittedName>
</protein>
<dbReference type="Pfam" id="PF02447">
    <property type="entry name" value="GntP_permease"/>
    <property type="match status" value="1"/>
</dbReference>
<organism evidence="2 3">
    <name type="scientific">Siminovitchia acidinfaciens</name>
    <dbReference type="NCBI Taxonomy" id="2321395"/>
    <lineage>
        <taxon>Bacteria</taxon>
        <taxon>Bacillati</taxon>
        <taxon>Bacillota</taxon>
        <taxon>Bacilli</taxon>
        <taxon>Bacillales</taxon>
        <taxon>Bacillaceae</taxon>
        <taxon>Siminovitchia</taxon>
    </lineage>
</organism>
<keyword evidence="3" id="KW-1185">Reference proteome</keyword>
<feature type="transmembrane region" description="Helical" evidence="1">
    <location>
        <begin position="266"/>
        <end position="287"/>
    </location>
</feature>
<name>A0A429XWB1_9BACI</name>
<dbReference type="PANTHER" id="PTHR30354:SF11">
    <property type="entry name" value="PERMEASE"/>
    <property type="match status" value="1"/>
</dbReference>
<reference evidence="2" key="1">
    <citation type="submission" date="2018-12" db="EMBL/GenBank/DDBJ databases">
        <authorList>
            <person name="Sun L."/>
            <person name="Chen Z."/>
        </authorList>
    </citation>
    <scope>NUCLEOTIDE SEQUENCE [LARGE SCALE GENOMIC DNA]</scope>
    <source>
        <strain evidence="2">3-2-2</strain>
    </source>
</reference>
<feature type="transmembrane region" description="Helical" evidence="1">
    <location>
        <begin position="104"/>
        <end position="125"/>
    </location>
</feature>
<keyword evidence="1" id="KW-0472">Membrane</keyword>
<keyword evidence="1" id="KW-0812">Transmembrane</keyword>
<evidence type="ECO:0000256" key="1">
    <source>
        <dbReference type="SAM" id="Phobius"/>
    </source>
</evidence>
<gene>
    <name evidence="2" type="ORF">D4T97_014775</name>
</gene>
<comment type="caution">
    <text evidence="2">The sequence shown here is derived from an EMBL/GenBank/DDBJ whole genome shotgun (WGS) entry which is preliminary data.</text>
</comment>
<dbReference type="InterPro" id="IPR003474">
    <property type="entry name" value="Glcn_transporter"/>
</dbReference>
<feature type="transmembrane region" description="Helical" evidence="1">
    <location>
        <begin position="137"/>
        <end position="157"/>
    </location>
</feature>
<evidence type="ECO:0000313" key="3">
    <source>
        <dbReference type="Proteomes" id="UP000287156"/>
    </source>
</evidence>
<feature type="transmembrane region" description="Helical" evidence="1">
    <location>
        <begin position="308"/>
        <end position="341"/>
    </location>
</feature>
<feature type="transmembrane region" description="Helical" evidence="1">
    <location>
        <begin position="396"/>
        <end position="418"/>
    </location>
</feature>
<feature type="transmembrane region" description="Helical" evidence="1">
    <location>
        <begin position="29"/>
        <end position="53"/>
    </location>
</feature>
<dbReference type="OrthoDB" id="9787129at2"/>
<accession>A0A429XWB1</accession>